<dbReference type="InterPro" id="IPR013783">
    <property type="entry name" value="Ig-like_fold"/>
</dbReference>
<protein>
    <recommendedName>
        <fullName evidence="3">Ig-like domain-containing protein</fullName>
    </recommendedName>
</protein>
<dbReference type="Gene3D" id="2.60.40.10">
    <property type="entry name" value="Immunoglobulins"/>
    <property type="match status" value="2"/>
</dbReference>
<keyword evidence="5" id="KW-1185">Reference proteome</keyword>
<keyword evidence="1" id="KW-0812">Transmembrane</keyword>
<name>A0AA88MZR6_TACVA</name>
<reference evidence="4" key="1">
    <citation type="submission" date="2023-08" db="EMBL/GenBank/DDBJ databases">
        <title>Pelteobagrus vachellii genome.</title>
        <authorList>
            <person name="Liu H."/>
        </authorList>
    </citation>
    <scope>NUCLEOTIDE SEQUENCE</scope>
    <source>
        <strain evidence="4">PRFRI_2022a</strain>
        <tissue evidence="4">Muscle</tissue>
    </source>
</reference>
<dbReference type="InterPro" id="IPR007110">
    <property type="entry name" value="Ig-like_dom"/>
</dbReference>
<evidence type="ECO:0000313" key="5">
    <source>
        <dbReference type="Proteomes" id="UP001187315"/>
    </source>
</evidence>
<dbReference type="InterPro" id="IPR036179">
    <property type="entry name" value="Ig-like_dom_sf"/>
</dbReference>
<dbReference type="SMART" id="SM00409">
    <property type="entry name" value="IG"/>
    <property type="match status" value="5"/>
</dbReference>
<feature type="signal peptide" evidence="2">
    <location>
        <begin position="1"/>
        <end position="30"/>
    </location>
</feature>
<evidence type="ECO:0000256" key="2">
    <source>
        <dbReference type="SAM" id="SignalP"/>
    </source>
</evidence>
<keyword evidence="1" id="KW-1133">Transmembrane helix</keyword>
<accession>A0AA88MZR6</accession>
<gene>
    <name evidence="4" type="ORF">Q7C36_010803</name>
</gene>
<evidence type="ECO:0000313" key="4">
    <source>
        <dbReference type="EMBL" id="KAK2845949.1"/>
    </source>
</evidence>
<feature type="chain" id="PRO_5041666824" description="Ig-like domain-containing protein" evidence="2">
    <location>
        <begin position="31"/>
        <end position="581"/>
    </location>
</feature>
<keyword evidence="2" id="KW-0732">Signal</keyword>
<keyword evidence="1" id="KW-0472">Membrane</keyword>
<dbReference type="Proteomes" id="UP001187315">
    <property type="component" value="Unassembled WGS sequence"/>
</dbReference>
<evidence type="ECO:0000259" key="3">
    <source>
        <dbReference type="PROSITE" id="PS50835"/>
    </source>
</evidence>
<sequence length="581" mass="65736">MKADMMHFGSLHQCVLFFLILTVITAPTLAFTSVMVKLNQSADLPCKQNCSYSMWTVIDKPRLIVAECNQTSCWSKEGFNMSHDQYLKGDLSLTINAADYSNRGLYTCECAGEEVNTVQLSIETRMLLANLKSGEDLILHLHKSDYMELIYKSKQSPDLYGKQICNVTEDSLQCNDEYKHRALLEDSIIILKNLKPSDSGVYTIRDTLYKYINLIYTLSVKGNAISPINVNHHGSVTLKCTRNCTDLVEWTKNYNYVVAWCNQTSCNPDKGYNISHDQYLKGDLSLTITEAYYSMRGYYCCKCNEKCISEFNVSIQTENSSVQLKPGEGLLMDLPRSEPVEVIYRSTRSFADDADGKNICTLEDGSLECIDAYTHRISPVLKLEHVKLTDSGVYTIQSRNSPEAFLIYNVSVEDDQPRPDEKISYLVLWVVIGLAPAIVIVVLTACIYRKCRGNEAENSSFKLKPGEDLLMDLPRSEPVEVIYRSTKSFADDAAGTNICTFEDSSLDCFNGYTHRISPVLKLEHVNLTDSGVYTIQSMNTKEAFLVYNVSVKVSSKTSQNQMRRSIFHIWCLGWCLSWEFS</sequence>
<dbReference type="AlphaFoldDB" id="A0AA88MZR6"/>
<evidence type="ECO:0000256" key="1">
    <source>
        <dbReference type="SAM" id="Phobius"/>
    </source>
</evidence>
<dbReference type="InterPro" id="IPR003599">
    <property type="entry name" value="Ig_sub"/>
</dbReference>
<dbReference type="PROSITE" id="PS50835">
    <property type="entry name" value="IG_LIKE"/>
    <property type="match status" value="1"/>
</dbReference>
<organism evidence="4 5">
    <name type="scientific">Tachysurus vachellii</name>
    <name type="common">Darkbarbel catfish</name>
    <name type="synonym">Pelteobagrus vachellii</name>
    <dbReference type="NCBI Taxonomy" id="175792"/>
    <lineage>
        <taxon>Eukaryota</taxon>
        <taxon>Metazoa</taxon>
        <taxon>Chordata</taxon>
        <taxon>Craniata</taxon>
        <taxon>Vertebrata</taxon>
        <taxon>Euteleostomi</taxon>
        <taxon>Actinopterygii</taxon>
        <taxon>Neopterygii</taxon>
        <taxon>Teleostei</taxon>
        <taxon>Ostariophysi</taxon>
        <taxon>Siluriformes</taxon>
        <taxon>Bagridae</taxon>
        <taxon>Tachysurus</taxon>
    </lineage>
</organism>
<dbReference type="SUPFAM" id="SSF48726">
    <property type="entry name" value="Immunoglobulin"/>
    <property type="match status" value="1"/>
</dbReference>
<feature type="domain" description="Ig-like" evidence="3">
    <location>
        <begin position="27"/>
        <end position="121"/>
    </location>
</feature>
<dbReference type="EMBL" id="JAVHJS010000010">
    <property type="protein sequence ID" value="KAK2845949.1"/>
    <property type="molecule type" value="Genomic_DNA"/>
</dbReference>
<feature type="transmembrane region" description="Helical" evidence="1">
    <location>
        <begin position="426"/>
        <end position="448"/>
    </location>
</feature>
<proteinExistence type="predicted"/>
<comment type="caution">
    <text evidence="4">The sequence shown here is derived from an EMBL/GenBank/DDBJ whole genome shotgun (WGS) entry which is preliminary data.</text>
</comment>